<proteinExistence type="predicted"/>
<dbReference type="InterPro" id="IPR018720">
    <property type="entry name" value="DUF2249"/>
</dbReference>
<evidence type="ECO:0000313" key="3">
    <source>
        <dbReference type="Proteomes" id="UP000812672"/>
    </source>
</evidence>
<protein>
    <submittedName>
        <fullName evidence="2">DUF2249 domain-containing protein</fullName>
    </submittedName>
</protein>
<keyword evidence="3" id="KW-1185">Reference proteome</keyword>
<reference evidence="2 3" key="1">
    <citation type="journal article" date="2011" name="Int. J. Syst. Evol. Microbiol.">
        <title>Allobacillus halotolerans gen. nov., sp. nov. isolated from shrimp paste.</title>
        <authorList>
            <person name="Sheu S.Y."/>
            <person name="Arun A.B."/>
            <person name="Jiang S.R."/>
            <person name="Young C.C."/>
            <person name="Chen W.M."/>
        </authorList>
    </citation>
    <scope>NUCLEOTIDE SEQUENCE [LARGE SCALE GENOMIC DNA]</scope>
    <source>
        <strain evidence="2 3">LMG 24826</strain>
    </source>
</reference>
<evidence type="ECO:0000313" key="2">
    <source>
        <dbReference type="EMBL" id="MBU6079928.1"/>
    </source>
</evidence>
<sequence>MSNLQYAAEVHAPDIEPRIRHPRIFEVFDGLESGEYMLLTNDHDPTPLYYQFMMEREGTFVWEFIEQGPVTWRVTIGKK</sequence>
<dbReference type="Pfam" id="PF10006">
    <property type="entry name" value="DUF2249"/>
    <property type="match status" value="1"/>
</dbReference>
<comment type="caution">
    <text evidence="2">The sequence shown here is derived from an EMBL/GenBank/DDBJ whole genome shotgun (WGS) entry which is preliminary data.</text>
</comment>
<accession>A0ABS6GN84</accession>
<dbReference type="Proteomes" id="UP000812672">
    <property type="component" value="Unassembled WGS sequence"/>
</dbReference>
<feature type="domain" description="DUF2249" evidence="1">
    <location>
        <begin position="13"/>
        <end position="78"/>
    </location>
</feature>
<dbReference type="EMBL" id="JAHLZF010000002">
    <property type="protein sequence ID" value="MBU6079928.1"/>
    <property type="molecule type" value="Genomic_DNA"/>
</dbReference>
<name>A0ABS6GN84_9BACI</name>
<gene>
    <name evidence="2" type="ORF">KQ486_02750</name>
</gene>
<organism evidence="2 3">
    <name type="scientific">Allobacillus halotolerans</name>
    <dbReference type="NCBI Taxonomy" id="570278"/>
    <lineage>
        <taxon>Bacteria</taxon>
        <taxon>Bacillati</taxon>
        <taxon>Bacillota</taxon>
        <taxon>Bacilli</taxon>
        <taxon>Bacillales</taxon>
        <taxon>Bacillaceae</taxon>
        <taxon>Allobacillus</taxon>
    </lineage>
</organism>
<dbReference type="RefSeq" id="WP_216686712.1">
    <property type="nucleotide sequence ID" value="NZ_CAUPKR010000002.1"/>
</dbReference>
<evidence type="ECO:0000259" key="1">
    <source>
        <dbReference type="Pfam" id="PF10006"/>
    </source>
</evidence>